<dbReference type="PROSITE" id="PS50994">
    <property type="entry name" value="INTEGRASE"/>
    <property type="match status" value="1"/>
</dbReference>
<name>A0A1H6VXF0_9FIRM</name>
<reference evidence="3" key="1">
    <citation type="submission" date="2016-10" db="EMBL/GenBank/DDBJ databases">
        <authorList>
            <person name="Varghese N."/>
        </authorList>
    </citation>
    <scope>NUCLEOTIDE SEQUENCE [LARGE SCALE GENOMIC DNA]</scope>
    <source>
        <strain evidence="3">DSM 20406</strain>
    </source>
</reference>
<accession>A0A1H6VXF0</accession>
<dbReference type="OrthoDB" id="9781678at2"/>
<keyword evidence="3" id="KW-1185">Reference proteome</keyword>
<dbReference type="AlphaFoldDB" id="A0A1H6VXF0"/>
<evidence type="ECO:0000313" key="2">
    <source>
        <dbReference type="EMBL" id="SEJ06497.1"/>
    </source>
</evidence>
<dbReference type="PANTHER" id="PTHR10948:SF23">
    <property type="entry name" value="TRANSPOSASE INSI FOR INSERTION SEQUENCE ELEMENT IS30A-RELATED"/>
    <property type="match status" value="1"/>
</dbReference>
<dbReference type="SUPFAM" id="SSF53098">
    <property type="entry name" value="Ribonuclease H-like"/>
    <property type="match status" value="1"/>
</dbReference>
<feature type="domain" description="Integrase catalytic" evidence="1">
    <location>
        <begin position="166"/>
        <end position="338"/>
    </location>
</feature>
<dbReference type="NCBIfam" id="NF033563">
    <property type="entry name" value="transpos_IS30"/>
    <property type="match status" value="1"/>
</dbReference>
<dbReference type="InterPro" id="IPR012337">
    <property type="entry name" value="RNaseH-like_sf"/>
</dbReference>
<evidence type="ECO:0000313" key="3">
    <source>
        <dbReference type="Proteomes" id="UP000183028"/>
    </source>
</evidence>
<dbReference type="RefSeq" id="WP_083381645.1">
    <property type="nucleotide sequence ID" value="NZ_FNYK01000051.1"/>
</dbReference>
<dbReference type="InterPro" id="IPR001584">
    <property type="entry name" value="Integrase_cat-core"/>
</dbReference>
<dbReference type="EMBL" id="FNYK01000051">
    <property type="protein sequence ID" value="SEJ06497.1"/>
    <property type="molecule type" value="Genomic_DNA"/>
</dbReference>
<evidence type="ECO:0000259" key="1">
    <source>
        <dbReference type="PROSITE" id="PS50994"/>
    </source>
</evidence>
<gene>
    <name evidence="2" type="ORF">SAMN04487834_105111</name>
</gene>
<organism evidence="2 3">
    <name type="scientific">Sharpea azabuensis</name>
    <dbReference type="NCBI Taxonomy" id="322505"/>
    <lineage>
        <taxon>Bacteria</taxon>
        <taxon>Bacillati</taxon>
        <taxon>Bacillota</taxon>
        <taxon>Erysipelotrichia</taxon>
        <taxon>Erysipelotrichales</taxon>
        <taxon>Coprobacillaceae</taxon>
        <taxon>Sharpea</taxon>
    </lineage>
</organism>
<dbReference type="InterPro" id="IPR036397">
    <property type="entry name" value="RNaseH_sf"/>
</dbReference>
<dbReference type="PANTHER" id="PTHR10948">
    <property type="entry name" value="TRANSPOSASE"/>
    <property type="match status" value="1"/>
</dbReference>
<dbReference type="STRING" id="322505.SAMN04487836_102154"/>
<protein>
    <submittedName>
        <fullName evidence="2">Integrase core domain-containing protein</fullName>
    </submittedName>
</protein>
<dbReference type="GO" id="GO:0032196">
    <property type="term" value="P:transposition"/>
    <property type="evidence" value="ECO:0007669"/>
    <property type="project" value="TreeGrafter"/>
</dbReference>
<proteinExistence type="predicted"/>
<dbReference type="Proteomes" id="UP000183028">
    <property type="component" value="Unassembled WGS sequence"/>
</dbReference>
<dbReference type="InterPro" id="IPR051917">
    <property type="entry name" value="Transposase-Integrase"/>
</dbReference>
<dbReference type="GO" id="GO:0004803">
    <property type="term" value="F:transposase activity"/>
    <property type="evidence" value="ECO:0007669"/>
    <property type="project" value="TreeGrafter"/>
</dbReference>
<dbReference type="InterPro" id="IPR053392">
    <property type="entry name" value="Transposase_IS30-like"/>
</dbReference>
<sequence>MIQFNASHPGKRNIGKTQFIREVASTGGTTVSNVYSVIQDATITIKDTHLKIHYELSAMAAFEKRSKIHKIPNNSKFEESKEFIFLVEQEIKSNRLSSIDETINHLRIHQPDRIKNMVTGSTKTFYNYVHQGKTSIRPLDLPRMVRRKTKKNWKSYIPTRQKGTSITERPEYIKDREEFGHWEGDLVTGPRDGQNGAYLTLIERKTRFYYMIPISTKSSKQVYMQINKLHKFYGDSFKDIFKSITFDNGSEFSRWKDIEQKPKSEEKRTTVYFGRPYHSCDRTSNENCNGLIRYFIAKGTDINTIDKETTIDINNKINQKKRKILGYLSSEELFLNELAKLNVTDNTIFYKI</sequence>
<dbReference type="eggNOG" id="COG2826">
    <property type="taxonomic scope" value="Bacteria"/>
</dbReference>
<dbReference type="GO" id="GO:0003676">
    <property type="term" value="F:nucleic acid binding"/>
    <property type="evidence" value="ECO:0007669"/>
    <property type="project" value="InterPro"/>
</dbReference>
<dbReference type="GO" id="GO:0005829">
    <property type="term" value="C:cytosol"/>
    <property type="evidence" value="ECO:0007669"/>
    <property type="project" value="TreeGrafter"/>
</dbReference>
<dbReference type="GO" id="GO:0015074">
    <property type="term" value="P:DNA integration"/>
    <property type="evidence" value="ECO:0007669"/>
    <property type="project" value="InterPro"/>
</dbReference>
<dbReference type="Gene3D" id="3.30.420.10">
    <property type="entry name" value="Ribonuclease H-like superfamily/Ribonuclease H"/>
    <property type="match status" value="1"/>
</dbReference>